<evidence type="ECO:0000256" key="1">
    <source>
        <dbReference type="ARBA" id="ARBA00004141"/>
    </source>
</evidence>
<protein>
    <submittedName>
        <fullName evidence="8">ABC transporter</fullName>
    </submittedName>
</protein>
<accession>A0A1W9NYJ2</accession>
<feature type="transmembrane region" description="Helical" evidence="7">
    <location>
        <begin position="49"/>
        <end position="72"/>
    </location>
</feature>
<name>A0A1W9NYJ2_UNCC3</name>
<comment type="subcellular location">
    <subcellularLocation>
        <location evidence="6">Cell membrane</location>
        <topology evidence="6">Multi-pass membrane protein</topology>
    </subcellularLocation>
    <subcellularLocation>
        <location evidence="1">Membrane</location>
        <topology evidence="1">Multi-pass membrane protein</topology>
    </subcellularLocation>
</comment>
<feature type="transmembrane region" description="Helical" evidence="7">
    <location>
        <begin position="207"/>
        <end position="226"/>
    </location>
</feature>
<dbReference type="GO" id="GO:0055085">
    <property type="term" value="P:transmembrane transport"/>
    <property type="evidence" value="ECO:0007669"/>
    <property type="project" value="InterPro"/>
</dbReference>
<evidence type="ECO:0000256" key="6">
    <source>
        <dbReference type="RuleBase" id="RU003943"/>
    </source>
</evidence>
<keyword evidence="3 6" id="KW-0812">Transmembrane</keyword>
<evidence type="ECO:0000256" key="4">
    <source>
        <dbReference type="ARBA" id="ARBA00022989"/>
    </source>
</evidence>
<dbReference type="EMBL" id="MZGJ01000006">
    <property type="protein sequence ID" value="OQX51227.1"/>
    <property type="molecule type" value="Genomic_DNA"/>
</dbReference>
<evidence type="ECO:0000313" key="8">
    <source>
        <dbReference type="EMBL" id="OQX51227.1"/>
    </source>
</evidence>
<evidence type="ECO:0000256" key="3">
    <source>
        <dbReference type="ARBA" id="ARBA00022692"/>
    </source>
</evidence>
<feature type="transmembrane region" description="Helical" evidence="7">
    <location>
        <begin position="84"/>
        <end position="103"/>
    </location>
</feature>
<dbReference type="PANTHER" id="PTHR30477">
    <property type="entry name" value="ABC-TRANSPORTER METAL-BINDING PROTEIN"/>
    <property type="match status" value="1"/>
</dbReference>
<dbReference type="AlphaFoldDB" id="A0A1W9NYJ2"/>
<reference evidence="9" key="1">
    <citation type="submission" date="2017-03" db="EMBL/GenBank/DDBJ databases">
        <title>Novel pathways for hydrocarbon cycling and metabolic interdependencies in hydrothermal sediment communities.</title>
        <authorList>
            <person name="Dombrowski N."/>
            <person name="Seitz K."/>
            <person name="Teske A."/>
            <person name="Baker B."/>
        </authorList>
    </citation>
    <scope>NUCLEOTIDE SEQUENCE [LARGE SCALE GENOMIC DNA]</scope>
</reference>
<dbReference type="SUPFAM" id="SSF81345">
    <property type="entry name" value="ABC transporter involved in vitamin B12 uptake, BtuC"/>
    <property type="match status" value="1"/>
</dbReference>
<dbReference type="STRING" id="1968527.B5M47_01580"/>
<evidence type="ECO:0000256" key="7">
    <source>
        <dbReference type="SAM" id="Phobius"/>
    </source>
</evidence>
<sequence length="254" mass="26991">MNQFLLSLISGIFIGGAAGYLGSLMLSKRMALAAGPLGHLTLPGIALALIYGFDVSLGAFPCVILGIVLIWFLQIKTPLPMEALTAIVFSAGVAAAFLFLPIAEAEEALVGDISKVSLGDAFLAVFLCLTVFFLVKRIYPQLILVNISEDLARSEGVDVKKYNLLFLFCVAVIVALGVKIVGGLLTAALVAIPAATSRNLSRNLFRYKYGSVFFGGVGCSTGIFLSRFLHLPAGPLIILSLTLFFLLSLKFAKP</sequence>
<dbReference type="Proteomes" id="UP000192520">
    <property type="component" value="Unassembled WGS sequence"/>
</dbReference>
<comment type="similarity">
    <text evidence="2 6">Belongs to the ABC-3 integral membrane protein family.</text>
</comment>
<evidence type="ECO:0000256" key="5">
    <source>
        <dbReference type="ARBA" id="ARBA00023136"/>
    </source>
</evidence>
<evidence type="ECO:0000313" key="9">
    <source>
        <dbReference type="Proteomes" id="UP000192520"/>
    </source>
</evidence>
<organism evidence="8 9">
    <name type="scientific">candidate division CPR3 bacterium 4484_211</name>
    <dbReference type="NCBI Taxonomy" id="1968527"/>
    <lineage>
        <taxon>Bacteria</taxon>
        <taxon>Bacteria division CPR3</taxon>
    </lineage>
</organism>
<keyword evidence="4 7" id="KW-1133">Transmembrane helix</keyword>
<keyword evidence="6" id="KW-0813">Transport</keyword>
<dbReference type="PANTHER" id="PTHR30477:SF0">
    <property type="entry name" value="METAL TRANSPORT SYSTEM MEMBRANE PROTEIN TM_0125-RELATED"/>
    <property type="match status" value="1"/>
</dbReference>
<evidence type="ECO:0000256" key="2">
    <source>
        <dbReference type="ARBA" id="ARBA00008034"/>
    </source>
</evidence>
<dbReference type="Pfam" id="PF00950">
    <property type="entry name" value="ABC-3"/>
    <property type="match status" value="1"/>
</dbReference>
<feature type="transmembrane region" description="Helical" evidence="7">
    <location>
        <begin position="233"/>
        <end position="252"/>
    </location>
</feature>
<dbReference type="GO" id="GO:0010043">
    <property type="term" value="P:response to zinc ion"/>
    <property type="evidence" value="ECO:0007669"/>
    <property type="project" value="TreeGrafter"/>
</dbReference>
<dbReference type="InterPro" id="IPR037294">
    <property type="entry name" value="ABC_BtuC-like"/>
</dbReference>
<dbReference type="Gene3D" id="1.10.3470.10">
    <property type="entry name" value="ABC transporter involved in vitamin B12 uptake, BtuC"/>
    <property type="match status" value="1"/>
</dbReference>
<dbReference type="GO" id="GO:0043190">
    <property type="term" value="C:ATP-binding cassette (ABC) transporter complex"/>
    <property type="evidence" value="ECO:0007669"/>
    <property type="project" value="InterPro"/>
</dbReference>
<proteinExistence type="inferred from homology"/>
<feature type="transmembrane region" description="Helical" evidence="7">
    <location>
        <begin position="115"/>
        <end position="135"/>
    </location>
</feature>
<comment type="caution">
    <text evidence="8">The sequence shown here is derived from an EMBL/GenBank/DDBJ whole genome shotgun (WGS) entry which is preliminary data.</text>
</comment>
<dbReference type="InterPro" id="IPR001626">
    <property type="entry name" value="ABC_TroCD"/>
</dbReference>
<feature type="transmembrane region" description="Helical" evidence="7">
    <location>
        <begin position="162"/>
        <end position="195"/>
    </location>
</feature>
<keyword evidence="5 7" id="KW-0472">Membrane</keyword>
<gene>
    <name evidence="8" type="ORF">B5M47_01580</name>
</gene>